<evidence type="ECO:0000313" key="7">
    <source>
        <dbReference type="Proteomes" id="UP001497457"/>
    </source>
</evidence>
<reference evidence="6 7" key="2">
    <citation type="submission" date="2024-10" db="EMBL/GenBank/DDBJ databases">
        <authorList>
            <person name="Ryan C."/>
        </authorList>
    </citation>
    <scope>NUCLEOTIDE SEQUENCE [LARGE SCALE GENOMIC DNA]</scope>
</reference>
<dbReference type="SUPFAM" id="SSF51735">
    <property type="entry name" value="NAD(P)-binding Rossmann-fold domains"/>
    <property type="match status" value="1"/>
</dbReference>
<gene>
    <name evidence="6" type="ORF">URODEC1_LOCUS97914</name>
</gene>
<dbReference type="GO" id="GO:0009407">
    <property type="term" value="P:toxin catabolic process"/>
    <property type="evidence" value="ECO:0007669"/>
    <property type="project" value="UniProtKB-ARBA"/>
</dbReference>
<keyword evidence="7" id="KW-1185">Reference proteome</keyword>
<evidence type="ECO:0000256" key="2">
    <source>
        <dbReference type="ARBA" id="ARBA00022857"/>
    </source>
</evidence>
<dbReference type="EMBL" id="OZ075115">
    <property type="protein sequence ID" value="CAL5061770.1"/>
    <property type="molecule type" value="Genomic_DNA"/>
</dbReference>
<comment type="similarity">
    <text evidence="1">Belongs to the NAD(P)-dependent epimerase/dehydratase family.</text>
</comment>
<keyword evidence="4" id="KW-0472">Membrane</keyword>
<dbReference type="Gene3D" id="3.40.50.720">
    <property type="entry name" value="NAD(P)-binding Rossmann-like Domain"/>
    <property type="match status" value="1"/>
</dbReference>
<protein>
    <recommendedName>
        <fullName evidence="5">NAD-dependent epimerase/dehydratase domain-containing protein</fullName>
    </recommendedName>
</protein>
<organism evidence="6 7">
    <name type="scientific">Urochloa decumbens</name>
    <dbReference type="NCBI Taxonomy" id="240449"/>
    <lineage>
        <taxon>Eukaryota</taxon>
        <taxon>Viridiplantae</taxon>
        <taxon>Streptophyta</taxon>
        <taxon>Embryophyta</taxon>
        <taxon>Tracheophyta</taxon>
        <taxon>Spermatophyta</taxon>
        <taxon>Magnoliopsida</taxon>
        <taxon>Liliopsida</taxon>
        <taxon>Poales</taxon>
        <taxon>Poaceae</taxon>
        <taxon>PACMAD clade</taxon>
        <taxon>Panicoideae</taxon>
        <taxon>Panicodae</taxon>
        <taxon>Paniceae</taxon>
        <taxon>Melinidinae</taxon>
        <taxon>Urochloa</taxon>
    </lineage>
</organism>
<dbReference type="Proteomes" id="UP001497457">
    <property type="component" value="Chromosome 5rd"/>
</dbReference>
<dbReference type="FunFam" id="3.40.50.720:FF:000409">
    <property type="entry name" value="NADPH HC toxin reductase"/>
    <property type="match status" value="1"/>
</dbReference>
<name>A0ABC9ES65_9POAL</name>
<feature type="domain" description="NAD-dependent epimerase/dehydratase" evidence="5">
    <location>
        <begin position="15"/>
        <end position="268"/>
    </location>
</feature>
<evidence type="ECO:0000259" key="5">
    <source>
        <dbReference type="Pfam" id="PF01370"/>
    </source>
</evidence>
<evidence type="ECO:0000256" key="4">
    <source>
        <dbReference type="SAM" id="Phobius"/>
    </source>
</evidence>
<dbReference type="InterPro" id="IPR050425">
    <property type="entry name" value="NAD(P)_dehydrat-like"/>
</dbReference>
<keyword evidence="4" id="KW-0812">Transmembrane</keyword>
<proteinExistence type="inferred from homology"/>
<accession>A0ABC9ES65</accession>
<feature type="transmembrane region" description="Helical" evidence="4">
    <location>
        <begin position="12"/>
        <end position="29"/>
    </location>
</feature>
<reference evidence="7" key="1">
    <citation type="submission" date="2024-06" db="EMBL/GenBank/DDBJ databases">
        <authorList>
            <person name="Ryan C."/>
        </authorList>
    </citation>
    <scope>NUCLEOTIDE SEQUENCE [LARGE SCALE GENOMIC DNA]</scope>
</reference>
<dbReference type="PANTHER" id="PTHR10366">
    <property type="entry name" value="NAD DEPENDENT EPIMERASE/DEHYDRATASE"/>
    <property type="match status" value="1"/>
</dbReference>
<evidence type="ECO:0000256" key="1">
    <source>
        <dbReference type="ARBA" id="ARBA00007637"/>
    </source>
</evidence>
<dbReference type="InterPro" id="IPR001509">
    <property type="entry name" value="Epimerase_deHydtase"/>
</dbReference>
<keyword evidence="3" id="KW-0560">Oxidoreductase</keyword>
<sequence length="363" mass="39320">MGDEGEKTKMRSTVVCVTGGAGFIGSWLVRKLLARGCVVHATLRSLEDDKKAALLRSLPGAAERLRLFQADMYDADTFEPAIAGCEFVFLVATPLLHDPTSTKYKNTTEATVDAARIILGQCERSGTVKRVIHTASVTAASPLTEDGSGYKDIINESCWTPLNLSYGFSNAYMDAYVWSKSLSEKELLGYNESPEPRAFEVVSLACGVTGGDTIHPQLWGTIPILVSPLTGDAANHTFLLFLQALLGSVPVAHVEDVCEAHAFCMDQPSMAGRFLCAAGYPNLRDILDHFAAKFPELGIRLEQVTGEGVRVRADTSKLEEDLGLRYGVEETLDASVECAKRGHLKHGVCLFLRPASAANLCFE</sequence>
<dbReference type="InterPro" id="IPR036291">
    <property type="entry name" value="NAD(P)-bd_dom_sf"/>
</dbReference>
<keyword evidence="2" id="KW-0521">NADP</keyword>
<dbReference type="PANTHER" id="PTHR10366:SF696">
    <property type="entry name" value="OS07G0601900 PROTEIN"/>
    <property type="match status" value="1"/>
</dbReference>
<evidence type="ECO:0000313" key="6">
    <source>
        <dbReference type="EMBL" id="CAL5061770.1"/>
    </source>
</evidence>
<evidence type="ECO:0000256" key="3">
    <source>
        <dbReference type="ARBA" id="ARBA00023002"/>
    </source>
</evidence>
<dbReference type="GO" id="GO:0050832">
    <property type="term" value="P:defense response to fungus"/>
    <property type="evidence" value="ECO:0007669"/>
    <property type="project" value="UniProtKB-ARBA"/>
</dbReference>
<keyword evidence="4" id="KW-1133">Transmembrane helix</keyword>
<dbReference type="AlphaFoldDB" id="A0ABC9ES65"/>
<dbReference type="Pfam" id="PF01370">
    <property type="entry name" value="Epimerase"/>
    <property type="match status" value="1"/>
</dbReference>
<dbReference type="GO" id="GO:0016491">
    <property type="term" value="F:oxidoreductase activity"/>
    <property type="evidence" value="ECO:0007669"/>
    <property type="project" value="UniProtKB-KW"/>
</dbReference>